<feature type="compositionally biased region" description="Pro residues" evidence="1">
    <location>
        <begin position="8"/>
        <end position="22"/>
    </location>
</feature>
<accession>A0A0E0ITQ1</accession>
<reference evidence="2" key="1">
    <citation type="submission" date="2015-04" db="UniProtKB">
        <authorList>
            <consortium name="EnsemblPlants"/>
        </authorList>
    </citation>
    <scope>IDENTIFICATION</scope>
    <source>
        <strain evidence="2">SL10</strain>
    </source>
</reference>
<evidence type="ECO:0000313" key="2">
    <source>
        <dbReference type="EnsemblPlants" id="ONIVA10G13730.1"/>
    </source>
</evidence>
<feature type="compositionally biased region" description="Basic and acidic residues" evidence="1">
    <location>
        <begin position="23"/>
        <end position="34"/>
    </location>
</feature>
<keyword evidence="3" id="KW-1185">Reference proteome</keyword>
<feature type="compositionally biased region" description="Pro residues" evidence="1">
    <location>
        <begin position="42"/>
        <end position="53"/>
    </location>
</feature>
<organism evidence="2">
    <name type="scientific">Oryza nivara</name>
    <name type="common">Indian wild rice</name>
    <name type="synonym">Oryza sativa f. spontanea</name>
    <dbReference type="NCBI Taxonomy" id="4536"/>
    <lineage>
        <taxon>Eukaryota</taxon>
        <taxon>Viridiplantae</taxon>
        <taxon>Streptophyta</taxon>
        <taxon>Embryophyta</taxon>
        <taxon>Tracheophyta</taxon>
        <taxon>Spermatophyta</taxon>
        <taxon>Magnoliopsida</taxon>
        <taxon>Liliopsida</taxon>
        <taxon>Poales</taxon>
        <taxon>Poaceae</taxon>
        <taxon>BOP clade</taxon>
        <taxon>Oryzoideae</taxon>
        <taxon>Oryzeae</taxon>
        <taxon>Oryzinae</taxon>
        <taxon>Oryza</taxon>
    </lineage>
</organism>
<dbReference type="OMA" id="WNEVYAK"/>
<dbReference type="Proteomes" id="UP000006591">
    <property type="component" value="Chromosome 10"/>
</dbReference>
<reference evidence="2" key="2">
    <citation type="submission" date="2018-04" db="EMBL/GenBank/DDBJ databases">
        <title>OnivRS2 (Oryza nivara Reference Sequence Version 2).</title>
        <authorList>
            <person name="Zhang J."/>
            <person name="Kudrna D."/>
            <person name="Lee S."/>
            <person name="Talag J."/>
            <person name="Rajasekar S."/>
            <person name="Welchert J."/>
            <person name="Hsing Y.-I."/>
            <person name="Wing R.A."/>
        </authorList>
    </citation>
    <scope>NUCLEOTIDE SEQUENCE [LARGE SCALE GENOMIC DNA]</scope>
</reference>
<evidence type="ECO:0000256" key="1">
    <source>
        <dbReference type="SAM" id="MobiDB-lite"/>
    </source>
</evidence>
<sequence length="228" mass="25844">MDGERDTPPPPLRLLLPNPSPSPEKERGEEEGRLGQDGSRGSPPPRPRPSPPAPRHRRALFSAPNVGHFSASNTNHAIQRCREALLEELIWNEVYAKHNEARVRRLINSLVRSLGDVPKQKGFTKTFSQEFGMVVKELEKDMNMSFKPFKVPLRRLILRTLDKYQQQGSDALLKNSLESKVHSSHWGDAHANPNFWTRAFGLSLLLSFFSFEVGQQYETLNGEGELPK</sequence>
<dbReference type="HOGENOM" id="CLU_106039_0_0_1"/>
<dbReference type="AlphaFoldDB" id="A0A0E0ITQ1"/>
<name>A0A0E0ITQ1_ORYNI</name>
<feature type="region of interest" description="Disordered" evidence="1">
    <location>
        <begin position="1"/>
        <end position="58"/>
    </location>
</feature>
<dbReference type="Gramene" id="ONIVA10G13730.1">
    <property type="protein sequence ID" value="ONIVA10G13730.1"/>
    <property type="gene ID" value="ONIVA10G13730"/>
</dbReference>
<dbReference type="EnsemblPlants" id="ONIVA10G13730.1">
    <property type="protein sequence ID" value="ONIVA10G13730.1"/>
    <property type="gene ID" value="ONIVA10G13730"/>
</dbReference>
<protein>
    <submittedName>
        <fullName evidence="2">Uncharacterized protein</fullName>
    </submittedName>
</protein>
<evidence type="ECO:0000313" key="3">
    <source>
        <dbReference type="Proteomes" id="UP000006591"/>
    </source>
</evidence>
<proteinExistence type="predicted"/>